<keyword evidence="1" id="KW-0732">Signal</keyword>
<dbReference type="RefSeq" id="WP_060967148.1">
    <property type="nucleotide sequence ID" value="NZ_CM003769.1"/>
</dbReference>
<protein>
    <recommendedName>
        <fullName evidence="4">Lipoprotein</fullName>
    </recommendedName>
</protein>
<evidence type="ECO:0000256" key="1">
    <source>
        <dbReference type="SAM" id="SignalP"/>
    </source>
</evidence>
<comment type="caution">
    <text evidence="2">The sequence shown here is derived from an EMBL/GenBank/DDBJ whole genome shotgun (WGS) entry which is preliminary data.</text>
</comment>
<feature type="signal peptide" evidence="1">
    <location>
        <begin position="1"/>
        <end position="21"/>
    </location>
</feature>
<dbReference type="Proteomes" id="UP000070434">
    <property type="component" value="Chromosome 3"/>
</dbReference>
<organism evidence="2 3">
    <name type="scientific">Burkholderia anthina</name>
    <dbReference type="NCBI Taxonomy" id="179879"/>
    <lineage>
        <taxon>Bacteria</taxon>
        <taxon>Pseudomonadati</taxon>
        <taxon>Pseudomonadota</taxon>
        <taxon>Betaproteobacteria</taxon>
        <taxon>Burkholderiales</taxon>
        <taxon>Burkholderiaceae</taxon>
        <taxon>Burkholderia</taxon>
        <taxon>Burkholderia cepacia complex</taxon>
    </lineage>
</organism>
<evidence type="ECO:0008006" key="4">
    <source>
        <dbReference type="Google" id="ProtNLM"/>
    </source>
</evidence>
<reference evidence="2 3" key="1">
    <citation type="submission" date="2015-11" db="EMBL/GenBank/DDBJ databases">
        <authorList>
            <person name="Sahl J."/>
            <person name="Wagner D."/>
            <person name="Keim P."/>
        </authorList>
    </citation>
    <scope>NUCLEOTIDE SEQUENCE [LARGE SCALE GENOMIC DNA]</scope>
    <source>
        <strain evidence="2 3">AZ-4-2-10-S1-D7</strain>
    </source>
</reference>
<sequence length="238" mass="26275">MTSHRRTIHLILRFITFTCVAGTFSAANVLAMEPGEYFYVEGGHEHGRLVVKDGNFTIDTIGANDHTCSLTGSIKENTGVVSDGGETCRLAFSEKQRALQITLSDTEACRSYCGARAWFDGLYRKPPAACTDRARTGRIKEARAAYTRKSYDVAATVFTSLIDQCSIYMNWIEVDRVRSELAVTQYHLGDKAKCLETLAPTRAMQNLDDGDTFGLPPANVIDYQSTARTILHNAALCQ</sequence>
<accession>A0AAW3PWG8</accession>
<gene>
    <name evidence="2" type="ORF">WS64_17650</name>
</gene>
<feature type="chain" id="PRO_5043352083" description="Lipoprotein" evidence="1">
    <location>
        <begin position="22"/>
        <end position="238"/>
    </location>
</feature>
<proteinExistence type="predicted"/>
<dbReference type="EMBL" id="LNJP01000002">
    <property type="protein sequence ID" value="KWZ32869.1"/>
    <property type="molecule type" value="Genomic_DNA"/>
</dbReference>
<evidence type="ECO:0000313" key="3">
    <source>
        <dbReference type="Proteomes" id="UP000070434"/>
    </source>
</evidence>
<name>A0AAW3PWG8_9BURK</name>
<evidence type="ECO:0000313" key="2">
    <source>
        <dbReference type="EMBL" id="KWZ32869.1"/>
    </source>
</evidence>
<dbReference type="AlphaFoldDB" id="A0AAW3PWG8"/>